<name>S2VZ12_9ACTN</name>
<dbReference type="HOGENOM" id="CLU_2001852_0_0_11"/>
<organism evidence="1 2">
    <name type="scientific">Propionimicrobium lymphophilum ACS-093-V-SCH5</name>
    <dbReference type="NCBI Taxonomy" id="883161"/>
    <lineage>
        <taxon>Bacteria</taxon>
        <taxon>Bacillati</taxon>
        <taxon>Actinomycetota</taxon>
        <taxon>Actinomycetes</taxon>
        <taxon>Propionibacteriales</taxon>
        <taxon>Propionibacteriaceae</taxon>
        <taxon>Propionimicrobium</taxon>
    </lineage>
</organism>
<dbReference type="EMBL" id="AGZR01000007">
    <property type="protein sequence ID" value="EPD32738.1"/>
    <property type="molecule type" value="Genomic_DNA"/>
</dbReference>
<keyword evidence="2" id="KW-1185">Reference proteome</keyword>
<evidence type="ECO:0000313" key="1">
    <source>
        <dbReference type="EMBL" id="EPD32738.1"/>
    </source>
</evidence>
<dbReference type="Proteomes" id="UP000014417">
    <property type="component" value="Unassembled WGS sequence"/>
</dbReference>
<gene>
    <name evidence="1" type="ORF">HMPREF9306_01260</name>
</gene>
<reference evidence="1 2" key="1">
    <citation type="submission" date="2013-04" db="EMBL/GenBank/DDBJ databases">
        <title>The Genome Sequence of Propionimicrobium lymphophilum ACS-093-V-SCH5.</title>
        <authorList>
            <consortium name="The Broad Institute Genomics Platform"/>
            <person name="Earl A."/>
            <person name="Ward D."/>
            <person name="Feldgarden M."/>
            <person name="Gevers D."/>
            <person name="Saerens B."/>
            <person name="Vaneechoutte M."/>
            <person name="Walker B."/>
            <person name="Young S."/>
            <person name="Zeng Q."/>
            <person name="Gargeya S."/>
            <person name="Fitzgerald M."/>
            <person name="Haas B."/>
            <person name="Abouelleil A."/>
            <person name="Allen A.W."/>
            <person name="Alvarado L."/>
            <person name="Arachchi H.M."/>
            <person name="Berlin A.M."/>
            <person name="Chapman S.B."/>
            <person name="Gainer-Dewar J."/>
            <person name="Goldberg J."/>
            <person name="Griggs A."/>
            <person name="Gujja S."/>
            <person name="Hansen M."/>
            <person name="Howarth C."/>
            <person name="Imamovic A."/>
            <person name="Ireland A."/>
            <person name="Larimer J."/>
            <person name="McCowan C."/>
            <person name="Murphy C."/>
            <person name="Pearson M."/>
            <person name="Poon T.W."/>
            <person name="Priest M."/>
            <person name="Roberts A."/>
            <person name="Saif S."/>
            <person name="Shea T."/>
            <person name="Sisk P."/>
            <person name="Sykes S."/>
            <person name="Wortman J."/>
            <person name="Nusbaum C."/>
            <person name="Birren B."/>
        </authorList>
    </citation>
    <scope>NUCLEOTIDE SEQUENCE [LARGE SCALE GENOMIC DNA]</scope>
    <source>
        <strain evidence="1 2">ACS-093-V-SCH5</strain>
    </source>
</reference>
<protein>
    <submittedName>
        <fullName evidence="1">Uncharacterized protein</fullName>
    </submittedName>
</protein>
<sequence>MPRRSYEWLYPDVVVDAEGNSWFRGEGGLYSRPGISESWEAHELEGIYGPCKPMISEDEDTGVLVDASVIVSGLKAQMAEYMADAAEASSDERRDCCLERALKASKKLSEIRKLEYEEYKLRGV</sequence>
<dbReference type="AlphaFoldDB" id="S2VZ12"/>
<evidence type="ECO:0000313" key="2">
    <source>
        <dbReference type="Proteomes" id="UP000014417"/>
    </source>
</evidence>
<comment type="caution">
    <text evidence="1">The sequence shown here is derived from an EMBL/GenBank/DDBJ whole genome shotgun (WGS) entry which is preliminary data.</text>
</comment>
<proteinExistence type="predicted"/>
<accession>S2VZ12</accession>
<dbReference type="STRING" id="883161.HMPREF9306_01260"/>
<dbReference type="RefSeq" id="WP_016456090.1">
    <property type="nucleotide sequence ID" value="NZ_KE150269.1"/>
</dbReference>